<dbReference type="EMBL" id="BMAU01021202">
    <property type="protein sequence ID" value="GFX98366.1"/>
    <property type="molecule type" value="Genomic_DNA"/>
</dbReference>
<gene>
    <name evidence="2" type="ORF">TNCV_4001351</name>
</gene>
<evidence type="ECO:0000256" key="1">
    <source>
        <dbReference type="SAM" id="MobiDB-lite"/>
    </source>
</evidence>
<accession>A0A8X6RMT0</accession>
<organism evidence="2 3">
    <name type="scientific">Trichonephila clavipes</name>
    <name type="common">Golden silk orbweaver</name>
    <name type="synonym">Nephila clavipes</name>
    <dbReference type="NCBI Taxonomy" id="2585209"/>
    <lineage>
        <taxon>Eukaryota</taxon>
        <taxon>Metazoa</taxon>
        <taxon>Ecdysozoa</taxon>
        <taxon>Arthropoda</taxon>
        <taxon>Chelicerata</taxon>
        <taxon>Arachnida</taxon>
        <taxon>Araneae</taxon>
        <taxon>Araneomorphae</taxon>
        <taxon>Entelegynae</taxon>
        <taxon>Araneoidea</taxon>
        <taxon>Nephilidae</taxon>
        <taxon>Trichonephila</taxon>
    </lineage>
</organism>
<feature type="compositionally biased region" description="Low complexity" evidence="1">
    <location>
        <begin position="195"/>
        <end position="206"/>
    </location>
</feature>
<comment type="caution">
    <text evidence="2">The sequence shown here is derived from an EMBL/GenBank/DDBJ whole genome shotgun (WGS) entry which is preliminary data.</text>
</comment>
<keyword evidence="3" id="KW-1185">Reference proteome</keyword>
<feature type="region of interest" description="Disordered" evidence="1">
    <location>
        <begin position="145"/>
        <end position="217"/>
    </location>
</feature>
<feature type="compositionally biased region" description="Polar residues" evidence="1">
    <location>
        <begin position="161"/>
        <end position="172"/>
    </location>
</feature>
<feature type="compositionally biased region" description="Polar residues" evidence="1">
    <location>
        <begin position="183"/>
        <end position="194"/>
    </location>
</feature>
<dbReference type="Proteomes" id="UP000887159">
    <property type="component" value="Unassembled WGS sequence"/>
</dbReference>
<sequence length="249" mass="27545">MAKEILMGAFVLLHCLFCLLKVFCDFDLFYCLHLIPYFIFIDLLKNNLCSNILKRCLSNSTCSSATIIADVSDANETEGLFIQESVDIFKEASNNDDEKGLVMDNADLRSNHLELAKSENHLMGDSSFVNAVAIHLVDAAVQCTPSERNGSMSSPTSSSSFTNVTEMDSFNNSEDEKNFDDFSLNSSKSDGQIESTSSDLTSLSYSEGDVQSTEGSSGLKKRNVFQKVKKNFGRLIKATTSCCRCQRLY</sequence>
<dbReference type="AlphaFoldDB" id="A0A8X6RMT0"/>
<evidence type="ECO:0000313" key="3">
    <source>
        <dbReference type="Proteomes" id="UP000887159"/>
    </source>
</evidence>
<feature type="compositionally biased region" description="Low complexity" evidence="1">
    <location>
        <begin position="151"/>
        <end position="160"/>
    </location>
</feature>
<name>A0A8X6RMT0_TRICX</name>
<evidence type="ECO:0000313" key="2">
    <source>
        <dbReference type="EMBL" id="GFX98366.1"/>
    </source>
</evidence>
<protein>
    <submittedName>
        <fullName evidence="2">Uncharacterized protein</fullName>
    </submittedName>
</protein>
<proteinExistence type="predicted"/>
<reference evidence="2" key="1">
    <citation type="submission" date="2020-08" db="EMBL/GenBank/DDBJ databases">
        <title>Multicomponent nature underlies the extraordinary mechanical properties of spider dragline silk.</title>
        <authorList>
            <person name="Kono N."/>
            <person name="Nakamura H."/>
            <person name="Mori M."/>
            <person name="Yoshida Y."/>
            <person name="Ohtoshi R."/>
            <person name="Malay A.D."/>
            <person name="Moran D.A.P."/>
            <person name="Tomita M."/>
            <person name="Numata K."/>
            <person name="Arakawa K."/>
        </authorList>
    </citation>
    <scope>NUCLEOTIDE SEQUENCE</scope>
</reference>